<dbReference type="Proteomes" id="UP000027665">
    <property type="component" value="Unassembled WGS sequence"/>
</dbReference>
<dbReference type="GeneID" id="90984741"/>
<dbReference type="STRING" id="2754.EH55_13285"/>
<comment type="caution">
    <text evidence="1">The sequence shown here is derived from an EMBL/GenBank/DDBJ whole genome shotgun (WGS) entry which is preliminary data.</text>
</comment>
<dbReference type="RefSeq" id="WP_037978747.1">
    <property type="nucleotide sequence ID" value="NZ_JMKI01000060.1"/>
</dbReference>
<accession>A0A073IN38</accession>
<dbReference type="OrthoDB" id="5244330at2"/>
<sequence length="635" mass="71518">MTESIVNKNLVRHSQWCWFTGFRNASGEVCDAPDDSSNGYYHRYFLRSEMIPVEGGKGYTLKAWSAVCLCALSFFDETGTFLSKNTSLSQSALQVGASFTSPSDAAYMEILSWLPMPPSGYLFTCLEDVGYKHLYKLEEGSSPTAFTPAPEDAQDQYIPKFNTRPKNDPEAARQLVSCAESYIGHGWKYGNAQTLHDTMTPTGPSVSYLKSDGVKQIDCLTLAMLAVGGIPYFQSKYFCSSFLWRSAKYYEWGLYSQQKFLEGFARWIYENGWEIDPGENYRNLQAGDLVFWGMNYRKTNYEKTKTSFRGIDHVGMFTGRWLRDTVPANGRSDDGLLHPQTIEISNTGNIVVNNFLDRVSSESGGSSPPAGCSVEFIQMFARIPLSSPYTEYDSNAHMNTNNVIYSSHYQPSVVVEGNGKRINIDIYGRNAAIWERGDISANGVVETSNQHQLHTNLVPVFCVAKNLERLRELGFIVYHFFWYDADETFISETTAWADSVPEGAAYYRLRYRKINATPWTDEDIALFKKHQAIQPYWRGNAQSGTGTALDDGDDPSVAQYPQGYHSYAYLETVIPSGSYIGRHNGRYAHTSDGLVWTELPEADQAKLVALRIGDGENNIYIPNGQHVKLTRRRID</sequence>
<organism evidence="1 2">
    <name type="scientific">Synergistes jonesii</name>
    <dbReference type="NCBI Taxonomy" id="2754"/>
    <lineage>
        <taxon>Bacteria</taxon>
        <taxon>Thermotogati</taxon>
        <taxon>Synergistota</taxon>
        <taxon>Synergistia</taxon>
        <taxon>Synergistales</taxon>
        <taxon>Synergistaceae</taxon>
        <taxon>Synergistes</taxon>
    </lineage>
</organism>
<protein>
    <submittedName>
        <fullName evidence="1">Uncharacterized protein</fullName>
    </submittedName>
</protein>
<evidence type="ECO:0000313" key="2">
    <source>
        <dbReference type="Proteomes" id="UP000027665"/>
    </source>
</evidence>
<dbReference type="EMBL" id="JMKI01000060">
    <property type="protein sequence ID" value="KEJ91144.1"/>
    <property type="molecule type" value="Genomic_DNA"/>
</dbReference>
<evidence type="ECO:0000313" key="1">
    <source>
        <dbReference type="EMBL" id="KEJ91144.1"/>
    </source>
</evidence>
<name>A0A073IN38_9BACT</name>
<gene>
    <name evidence="1" type="ORF">EH55_13285</name>
</gene>
<dbReference type="AlphaFoldDB" id="A0A073IN38"/>
<dbReference type="Gene3D" id="3.90.1720.10">
    <property type="entry name" value="endopeptidase domain like (from Nostoc punctiforme)"/>
    <property type="match status" value="1"/>
</dbReference>
<proteinExistence type="predicted"/>
<reference evidence="1 2" key="1">
    <citation type="submission" date="2014-04" db="EMBL/GenBank/DDBJ databases">
        <title>Draft Genome Sequence of Synergistes jonesii.</title>
        <authorList>
            <person name="Coil D.A."/>
            <person name="Eisen J.A."/>
            <person name="Holland-Moritz H.E."/>
        </authorList>
    </citation>
    <scope>NUCLEOTIDE SEQUENCE [LARGE SCALE GENOMIC DNA]</scope>
    <source>
        <strain evidence="1 2">78-1</strain>
    </source>
</reference>
<keyword evidence="2" id="KW-1185">Reference proteome</keyword>